<dbReference type="RefSeq" id="WP_093838626.1">
    <property type="nucleotide sequence ID" value="NZ_FOLM01000005.1"/>
</dbReference>
<evidence type="ECO:0000256" key="4">
    <source>
        <dbReference type="SAM" id="SignalP"/>
    </source>
</evidence>
<dbReference type="GO" id="GO:0004784">
    <property type="term" value="F:superoxide dismutase activity"/>
    <property type="evidence" value="ECO:0007669"/>
    <property type="project" value="UniProtKB-EC"/>
</dbReference>
<feature type="chain" id="PRO_5038751537" description="Superoxide dismutase [Cu-Zn]" evidence="4">
    <location>
        <begin position="27"/>
        <end position="211"/>
    </location>
</feature>
<dbReference type="EC" id="1.15.1.1" evidence="3"/>
<evidence type="ECO:0000313" key="6">
    <source>
        <dbReference type="EMBL" id="SFC67536.1"/>
    </source>
</evidence>
<feature type="domain" description="Superoxide dismutase copper/zinc binding" evidence="5">
    <location>
        <begin position="90"/>
        <end position="201"/>
    </location>
</feature>
<dbReference type="PROSITE" id="PS51318">
    <property type="entry name" value="TAT"/>
    <property type="match status" value="1"/>
</dbReference>
<comment type="cofactor">
    <cofactor evidence="3">
        <name>Cu cation</name>
        <dbReference type="ChEBI" id="CHEBI:23378"/>
    </cofactor>
    <text evidence="3">Binds 1 copper ion per subunit.</text>
</comment>
<dbReference type="InterPro" id="IPR018152">
    <property type="entry name" value="SOD_Cu/Zn_BS"/>
</dbReference>
<comment type="cofactor">
    <cofactor evidence="3">
        <name>Zn(2+)</name>
        <dbReference type="ChEBI" id="CHEBI:29105"/>
    </cofactor>
    <text evidence="3">Binds 1 zinc ion per subunit.</text>
</comment>
<dbReference type="SUPFAM" id="SSF49329">
    <property type="entry name" value="Cu,Zn superoxide dismutase-like"/>
    <property type="match status" value="1"/>
</dbReference>
<name>A0A1I1L3B0_9ACTN</name>
<organism evidence="6 7">
    <name type="scientific">Streptomyces aidingensis</name>
    <dbReference type="NCBI Taxonomy" id="910347"/>
    <lineage>
        <taxon>Bacteria</taxon>
        <taxon>Bacillati</taxon>
        <taxon>Actinomycetota</taxon>
        <taxon>Actinomycetes</taxon>
        <taxon>Kitasatosporales</taxon>
        <taxon>Streptomycetaceae</taxon>
        <taxon>Streptomyces</taxon>
    </lineage>
</organism>
<dbReference type="Pfam" id="PF00080">
    <property type="entry name" value="Sod_Cu"/>
    <property type="match status" value="1"/>
</dbReference>
<dbReference type="GO" id="GO:0046872">
    <property type="term" value="F:metal ion binding"/>
    <property type="evidence" value="ECO:0007669"/>
    <property type="project" value="UniProtKB-KW"/>
</dbReference>
<dbReference type="OrthoDB" id="3297424at2"/>
<evidence type="ECO:0000256" key="3">
    <source>
        <dbReference type="RuleBase" id="RU000393"/>
    </source>
</evidence>
<keyword evidence="3" id="KW-0862">Zinc</keyword>
<reference evidence="6 7" key="1">
    <citation type="submission" date="2016-10" db="EMBL/GenBank/DDBJ databases">
        <authorList>
            <person name="de Groot N.N."/>
        </authorList>
    </citation>
    <scope>NUCLEOTIDE SEQUENCE [LARGE SCALE GENOMIC DNA]</scope>
    <source>
        <strain evidence="6 7">CGMCC 4.5739</strain>
    </source>
</reference>
<protein>
    <recommendedName>
        <fullName evidence="3">Superoxide dismutase [Cu-Zn]</fullName>
        <ecNumber evidence="3">1.15.1.1</ecNumber>
    </recommendedName>
</protein>
<evidence type="ECO:0000313" key="7">
    <source>
        <dbReference type="Proteomes" id="UP000199207"/>
    </source>
</evidence>
<dbReference type="InterPro" id="IPR001424">
    <property type="entry name" value="SOD_Cu_Zn_dom"/>
</dbReference>
<comment type="catalytic activity">
    <reaction evidence="3">
        <text>2 superoxide + 2 H(+) = H2O2 + O2</text>
        <dbReference type="Rhea" id="RHEA:20696"/>
        <dbReference type="ChEBI" id="CHEBI:15378"/>
        <dbReference type="ChEBI" id="CHEBI:15379"/>
        <dbReference type="ChEBI" id="CHEBI:16240"/>
        <dbReference type="ChEBI" id="CHEBI:18421"/>
        <dbReference type="EC" id="1.15.1.1"/>
    </reaction>
</comment>
<keyword evidence="4" id="KW-0732">Signal</keyword>
<keyword evidence="3" id="KW-0560">Oxidoreductase</keyword>
<feature type="signal peptide" evidence="4">
    <location>
        <begin position="1"/>
        <end position="26"/>
    </location>
</feature>
<dbReference type="STRING" id="910347.SAMN05421773_10529"/>
<dbReference type="InterPro" id="IPR006311">
    <property type="entry name" value="TAT_signal"/>
</dbReference>
<comment type="similarity">
    <text evidence="1 3">Belongs to the Cu-Zn superoxide dismutase family.</text>
</comment>
<evidence type="ECO:0000256" key="1">
    <source>
        <dbReference type="ARBA" id="ARBA00010457"/>
    </source>
</evidence>
<keyword evidence="3" id="KW-0186">Copper</keyword>
<keyword evidence="7" id="KW-1185">Reference proteome</keyword>
<dbReference type="AlphaFoldDB" id="A0A1I1L3B0"/>
<dbReference type="InterPro" id="IPR036423">
    <property type="entry name" value="SOD-like_Cu/Zn_dom_sf"/>
</dbReference>
<evidence type="ECO:0000259" key="5">
    <source>
        <dbReference type="Pfam" id="PF00080"/>
    </source>
</evidence>
<comment type="function">
    <text evidence="2">Destroys radicals which are normally produced within the cells and which are toxic to biological systems. May play a role in favoring mycobacterial survival in phagocytes.</text>
</comment>
<evidence type="ECO:0000256" key="2">
    <source>
        <dbReference type="ARBA" id="ARBA00024900"/>
    </source>
</evidence>
<sequence length="211" mass="21655">MRSSRWRVRTAVAAAAAAALTATATAALPGGAAAAVAAPAAGAEGYWQHAWGELRQVPAGGGGQAPLRAVTYDTALVPEGAVIHVAHSVADGATSVVLSVRGLRPGHTYGAHVHAEPCGPDPQDAGPHYQNVTGDDPALANPDNEVWLDVTPGEDGRGWSRAHQDWVFRPAPARSVVLHARATSTGEDGRPAGDAGERVACFTVPFSPYHS</sequence>
<dbReference type="PROSITE" id="PS00332">
    <property type="entry name" value="SOD_CU_ZN_2"/>
    <property type="match status" value="1"/>
</dbReference>
<accession>A0A1I1L3B0</accession>
<dbReference type="EMBL" id="FOLM01000005">
    <property type="protein sequence ID" value="SFC67536.1"/>
    <property type="molecule type" value="Genomic_DNA"/>
</dbReference>
<dbReference type="Proteomes" id="UP000199207">
    <property type="component" value="Unassembled WGS sequence"/>
</dbReference>
<proteinExistence type="inferred from homology"/>
<dbReference type="Gene3D" id="2.60.40.200">
    <property type="entry name" value="Superoxide dismutase, copper/zinc binding domain"/>
    <property type="match status" value="1"/>
</dbReference>
<gene>
    <name evidence="6" type="ORF">SAMN05421773_10529</name>
</gene>
<keyword evidence="3" id="KW-0479">Metal-binding</keyword>